<dbReference type="GO" id="GO:0005886">
    <property type="term" value="C:plasma membrane"/>
    <property type="evidence" value="ECO:0007669"/>
    <property type="project" value="TreeGrafter"/>
</dbReference>
<feature type="transmembrane region" description="Helical" evidence="6">
    <location>
        <begin position="94"/>
        <end position="112"/>
    </location>
</feature>
<evidence type="ECO:0000256" key="2">
    <source>
        <dbReference type="ARBA" id="ARBA00008816"/>
    </source>
</evidence>
<protein>
    <recommendedName>
        <fullName evidence="7">Phosphatidic acid phosphatase type 2/haloperoxidase domain-containing protein</fullName>
    </recommendedName>
</protein>
<reference evidence="8" key="1">
    <citation type="thesis" date="2020" institute="ProQuest LLC" country="789 East Eisenhower Parkway, Ann Arbor, MI, USA">
        <title>Comparative Genomics and Chromosome Evolution.</title>
        <authorList>
            <person name="Mudd A.B."/>
        </authorList>
    </citation>
    <scope>NUCLEOTIDE SEQUENCE</scope>
    <source>
        <strain evidence="8">1538</strain>
        <tissue evidence="8">Blood</tissue>
    </source>
</reference>
<dbReference type="SMART" id="SM00014">
    <property type="entry name" value="acidPPc"/>
    <property type="match status" value="1"/>
</dbReference>
<evidence type="ECO:0000313" key="8">
    <source>
        <dbReference type="EMBL" id="DBA29927.1"/>
    </source>
</evidence>
<name>A0AAV3AZW6_PYXAD</name>
<evidence type="ECO:0000256" key="6">
    <source>
        <dbReference type="SAM" id="Phobius"/>
    </source>
</evidence>
<evidence type="ECO:0000256" key="1">
    <source>
        <dbReference type="ARBA" id="ARBA00004141"/>
    </source>
</evidence>
<comment type="caution">
    <text evidence="8">The sequence shown here is derived from an EMBL/GenBank/DDBJ whole genome shotgun (WGS) entry which is preliminary data.</text>
</comment>
<feature type="domain" description="Phosphatidic acid phosphatase type 2/haloperoxidase" evidence="7">
    <location>
        <begin position="137"/>
        <end position="276"/>
    </location>
</feature>
<keyword evidence="5 6" id="KW-0472">Membrane</keyword>
<gene>
    <name evidence="8" type="ORF">GDO54_005978</name>
</gene>
<dbReference type="GO" id="GO:0007165">
    <property type="term" value="P:signal transduction"/>
    <property type="evidence" value="ECO:0007669"/>
    <property type="project" value="TreeGrafter"/>
</dbReference>
<dbReference type="SUPFAM" id="SSF48317">
    <property type="entry name" value="Acid phosphatase/Vanadium-dependent haloperoxidase"/>
    <property type="match status" value="1"/>
</dbReference>
<evidence type="ECO:0000256" key="3">
    <source>
        <dbReference type="ARBA" id="ARBA00022692"/>
    </source>
</evidence>
<dbReference type="Gene3D" id="1.20.144.10">
    <property type="entry name" value="Phosphatidic acid phosphatase type 2/haloperoxidase"/>
    <property type="match status" value="1"/>
</dbReference>
<evidence type="ECO:0000256" key="4">
    <source>
        <dbReference type="ARBA" id="ARBA00022989"/>
    </source>
</evidence>
<organism evidence="8 9">
    <name type="scientific">Pyxicephalus adspersus</name>
    <name type="common">African bullfrog</name>
    <dbReference type="NCBI Taxonomy" id="30357"/>
    <lineage>
        <taxon>Eukaryota</taxon>
        <taxon>Metazoa</taxon>
        <taxon>Chordata</taxon>
        <taxon>Craniata</taxon>
        <taxon>Vertebrata</taxon>
        <taxon>Euteleostomi</taxon>
        <taxon>Amphibia</taxon>
        <taxon>Batrachia</taxon>
        <taxon>Anura</taxon>
        <taxon>Neobatrachia</taxon>
        <taxon>Ranoidea</taxon>
        <taxon>Pyxicephalidae</taxon>
        <taxon>Pyxicephalinae</taxon>
        <taxon>Pyxicephalus</taxon>
    </lineage>
</organism>
<feature type="transmembrane region" description="Helical" evidence="6">
    <location>
        <begin position="42"/>
        <end position="60"/>
    </location>
</feature>
<dbReference type="Proteomes" id="UP001181693">
    <property type="component" value="Unassembled WGS sequence"/>
</dbReference>
<dbReference type="GO" id="GO:0006644">
    <property type="term" value="P:phospholipid metabolic process"/>
    <property type="evidence" value="ECO:0007669"/>
    <property type="project" value="InterPro"/>
</dbReference>
<dbReference type="GO" id="GO:0046839">
    <property type="term" value="P:phospholipid dephosphorylation"/>
    <property type="evidence" value="ECO:0007669"/>
    <property type="project" value="TreeGrafter"/>
</dbReference>
<dbReference type="GO" id="GO:0008195">
    <property type="term" value="F:phosphatidate phosphatase activity"/>
    <property type="evidence" value="ECO:0007669"/>
    <property type="project" value="TreeGrafter"/>
</dbReference>
<proteinExistence type="inferred from homology"/>
<sequence length="306" mass="33822">MHLTSGGAPDWCPDPRVLKVTVGGHCVRREPKTEVSRGSKKSLILLDLLCLLVVSTPFLICELGLVAPVRRGFFCEDNSIRFPATREETVSDTMLISVGILITGVAIVLGECHRVNKQRRSESGPREGYLSSIYRQILPFLFGSALGQSLTNAAKLSAGRLRPHFLSVCQPVGLNCTAGYIEDYTCTGNPSAVTEARKSFYSGHASFAMYSMLYLSFYLQVRMTWSGARLLRPLVQFVLILVALYTGFTRISDHRHHPSDVAIGFLQGALVAFWVAFYISDLFRRSKSQPVSVPQCSDSPETFTNC</sequence>
<dbReference type="AlphaFoldDB" id="A0AAV3AZW6"/>
<keyword evidence="4 6" id="KW-1133">Transmembrane helix</keyword>
<dbReference type="Pfam" id="PF01569">
    <property type="entry name" value="PAP2"/>
    <property type="match status" value="1"/>
</dbReference>
<evidence type="ECO:0000256" key="5">
    <source>
        <dbReference type="ARBA" id="ARBA00023136"/>
    </source>
</evidence>
<comment type="subcellular location">
    <subcellularLocation>
        <location evidence="1">Membrane</location>
        <topology evidence="1">Multi-pass membrane protein</topology>
    </subcellularLocation>
</comment>
<keyword evidence="9" id="KW-1185">Reference proteome</keyword>
<comment type="similarity">
    <text evidence="2">Belongs to the PA-phosphatase related phosphoesterase family.</text>
</comment>
<dbReference type="PANTHER" id="PTHR10165:SF94">
    <property type="entry name" value="PHOSPHATIDIC ACID PHOSPHATASE TYPE 2D"/>
    <property type="match status" value="1"/>
</dbReference>
<accession>A0AAV3AZW6</accession>
<dbReference type="InterPro" id="IPR043216">
    <property type="entry name" value="PAP-like"/>
</dbReference>
<dbReference type="PANTHER" id="PTHR10165">
    <property type="entry name" value="LIPID PHOSPHATE PHOSPHATASE"/>
    <property type="match status" value="1"/>
</dbReference>
<dbReference type="CDD" id="cd03384">
    <property type="entry name" value="PAP2_wunen"/>
    <property type="match status" value="1"/>
</dbReference>
<evidence type="ECO:0000313" key="9">
    <source>
        <dbReference type="Proteomes" id="UP001181693"/>
    </source>
</evidence>
<feature type="transmembrane region" description="Helical" evidence="6">
    <location>
        <begin position="261"/>
        <end position="279"/>
    </location>
</feature>
<feature type="transmembrane region" description="Helical" evidence="6">
    <location>
        <begin position="230"/>
        <end position="249"/>
    </location>
</feature>
<dbReference type="EMBL" id="DYDO01000002">
    <property type="protein sequence ID" value="DBA29927.1"/>
    <property type="molecule type" value="Genomic_DNA"/>
</dbReference>
<evidence type="ECO:0000259" key="7">
    <source>
        <dbReference type="SMART" id="SM00014"/>
    </source>
</evidence>
<keyword evidence="3 6" id="KW-0812">Transmembrane</keyword>
<dbReference type="InterPro" id="IPR036938">
    <property type="entry name" value="PAP2/HPO_sf"/>
</dbReference>
<dbReference type="InterPro" id="IPR000326">
    <property type="entry name" value="PAP2/HPO"/>
</dbReference>